<accession>A0A024VYB3</accession>
<feature type="non-terminal residue" evidence="2">
    <location>
        <position position="1"/>
    </location>
</feature>
<feature type="compositionally biased region" description="Acidic residues" evidence="1">
    <location>
        <begin position="99"/>
        <end position="122"/>
    </location>
</feature>
<dbReference type="AlphaFoldDB" id="A0A024VYB3"/>
<dbReference type="SUPFAM" id="SSF140924">
    <property type="entry name" value="Duffy binding domain-like"/>
    <property type="match status" value="1"/>
</dbReference>
<feature type="compositionally biased region" description="Basic and acidic residues" evidence="1">
    <location>
        <begin position="59"/>
        <end position="72"/>
    </location>
</feature>
<feature type="region of interest" description="Disordered" evidence="1">
    <location>
        <begin position="1"/>
        <end position="43"/>
    </location>
</feature>
<organism evidence="2 3">
    <name type="scientific">Plasmodium falciparum Tanzania</name>
    <name type="common">2000708</name>
    <dbReference type="NCBI Taxonomy" id="1036725"/>
    <lineage>
        <taxon>Eukaryota</taxon>
        <taxon>Sar</taxon>
        <taxon>Alveolata</taxon>
        <taxon>Apicomplexa</taxon>
        <taxon>Aconoidasida</taxon>
        <taxon>Haemosporida</taxon>
        <taxon>Plasmodiidae</taxon>
        <taxon>Plasmodium</taxon>
        <taxon>Plasmodium (Laverania)</taxon>
    </lineage>
</organism>
<feature type="compositionally biased region" description="Basic and acidic residues" evidence="1">
    <location>
        <begin position="206"/>
        <end position="216"/>
    </location>
</feature>
<feature type="region of interest" description="Disordered" evidence="1">
    <location>
        <begin position="197"/>
        <end position="234"/>
    </location>
</feature>
<feature type="non-terminal residue" evidence="2">
    <location>
        <position position="247"/>
    </location>
</feature>
<dbReference type="Gene3D" id="1.20.58.830">
    <property type="match status" value="1"/>
</dbReference>
<name>A0A024VYB3_PLAFA</name>
<protein>
    <recommendedName>
        <fullName evidence="4">Duffy-binding-like domain-containing protein</fullName>
    </recommendedName>
</protein>
<feature type="compositionally biased region" description="Basic and acidic residues" evidence="1">
    <location>
        <begin position="142"/>
        <end position="152"/>
    </location>
</feature>
<evidence type="ECO:0000256" key="1">
    <source>
        <dbReference type="SAM" id="MobiDB-lite"/>
    </source>
</evidence>
<feature type="compositionally biased region" description="Basic and acidic residues" evidence="1">
    <location>
        <begin position="12"/>
        <end position="40"/>
    </location>
</feature>
<gene>
    <name evidence="2" type="ORF">PFTANZ_05874</name>
</gene>
<reference evidence="2 3" key="2">
    <citation type="submission" date="2013-02" db="EMBL/GenBank/DDBJ databases">
        <title>The Genome Sequence of Plasmodium falciparum Tanzania (2000708).</title>
        <authorList>
            <consortium name="The Broad Institute Genome Sequencing Platform"/>
            <consortium name="The Broad Institute Genome Sequencing Center for Infectious Disease"/>
            <person name="Neafsey D."/>
            <person name="Cheeseman I."/>
            <person name="Volkman S."/>
            <person name="Adams J."/>
            <person name="Walker B."/>
            <person name="Young S.K."/>
            <person name="Zeng Q."/>
            <person name="Gargeya S."/>
            <person name="Fitzgerald M."/>
            <person name="Haas B."/>
            <person name="Abouelleil A."/>
            <person name="Alvarado L."/>
            <person name="Arachchi H.M."/>
            <person name="Berlin A.M."/>
            <person name="Chapman S.B."/>
            <person name="Dewar J."/>
            <person name="Goldberg J."/>
            <person name="Griggs A."/>
            <person name="Gujja S."/>
            <person name="Hansen M."/>
            <person name="Howarth C."/>
            <person name="Imamovic A."/>
            <person name="Larimer J."/>
            <person name="McCowan C."/>
            <person name="Murphy C."/>
            <person name="Neiman D."/>
            <person name="Pearson M."/>
            <person name="Priest M."/>
            <person name="Roberts A."/>
            <person name="Saif S."/>
            <person name="Shea T."/>
            <person name="Sisk P."/>
            <person name="Sykes S."/>
            <person name="Wortman J."/>
            <person name="Nusbaum C."/>
            <person name="Birren B."/>
        </authorList>
    </citation>
    <scope>NUCLEOTIDE SEQUENCE [LARGE SCALE GENOMIC DNA]</scope>
    <source>
        <strain evidence="3">Tanzania (2000708)</strain>
    </source>
</reference>
<dbReference type="InterPro" id="IPR042202">
    <property type="entry name" value="Duffy-ag-bd_sf"/>
</dbReference>
<dbReference type="Proteomes" id="UP000030708">
    <property type="component" value="Unassembled WGS sequence"/>
</dbReference>
<evidence type="ECO:0000313" key="3">
    <source>
        <dbReference type="Proteomes" id="UP000030708"/>
    </source>
</evidence>
<dbReference type="EMBL" id="KI926651">
    <property type="protein sequence ID" value="ETW33407.1"/>
    <property type="molecule type" value="Genomic_DNA"/>
</dbReference>
<reference evidence="2 3" key="1">
    <citation type="submission" date="2013-02" db="EMBL/GenBank/DDBJ databases">
        <title>The Genome Annotation of Plasmodium falciparum Tanzania (2000708).</title>
        <authorList>
            <consortium name="The Broad Institute Genome Sequencing Platform"/>
            <consortium name="The Broad Institute Genome Sequencing Center for Infectious Disease"/>
            <person name="Neafsey D."/>
            <person name="Hoffman S."/>
            <person name="Volkman S."/>
            <person name="Rosenthal P."/>
            <person name="Walker B."/>
            <person name="Young S.K."/>
            <person name="Zeng Q."/>
            <person name="Gargeya S."/>
            <person name="Fitzgerald M."/>
            <person name="Haas B."/>
            <person name="Abouelleil A."/>
            <person name="Allen A.W."/>
            <person name="Alvarado L."/>
            <person name="Arachchi H.M."/>
            <person name="Berlin A.M."/>
            <person name="Chapman S.B."/>
            <person name="Gainer-Dewar J."/>
            <person name="Goldberg J."/>
            <person name="Griggs A."/>
            <person name="Gujja S."/>
            <person name="Hansen M."/>
            <person name="Howarth C."/>
            <person name="Imamovic A."/>
            <person name="Ireland A."/>
            <person name="Larimer J."/>
            <person name="McCowan C."/>
            <person name="Murphy C."/>
            <person name="Pearson M."/>
            <person name="Poon T.W."/>
            <person name="Priest M."/>
            <person name="Roberts A."/>
            <person name="Saif S."/>
            <person name="Shea T."/>
            <person name="Sisk P."/>
            <person name="Sykes S."/>
            <person name="Wortman J."/>
            <person name="Nusbaum C."/>
            <person name="Birren B."/>
        </authorList>
    </citation>
    <scope>NUCLEOTIDE SEQUENCE [LARGE SCALE GENOMIC DNA]</scope>
    <source>
        <strain evidence="3">Tanzania (2000708)</strain>
    </source>
</reference>
<dbReference type="Gene3D" id="1.20.1310.20">
    <property type="entry name" value="Duffy-antigen binding domain"/>
    <property type="match status" value="1"/>
</dbReference>
<evidence type="ECO:0008006" key="4">
    <source>
        <dbReference type="Google" id="ProtNLM"/>
    </source>
</evidence>
<feature type="region of interest" description="Disordered" evidence="1">
    <location>
        <begin position="59"/>
        <end position="156"/>
    </location>
</feature>
<evidence type="ECO:0000313" key="2">
    <source>
        <dbReference type="EMBL" id="ETW33407.1"/>
    </source>
</evidence>
<sequence length="247" mass="27031">VSEDESENNSENPHEDAKETKRIKDMFDKKPKPKKIHDTSNEETIIDFMLDEELKDATKCKNCPKPEEDKGVARSQPPRDPSSPPAGDVRSAETNDTPASEDEDDEDEDEDDVDDNLEEDTEAADKEAASEDTGPEEGSPAEELKEPAKDTTDQEVTPACEIVATLFKDVTTLQAACKQKYDGNNSRLGWKCIPSGNNTTTGGESAEAKRQRRSADSVDTTTTSGATTGGSICIPPRRRKLYVGHLQ</sequence>
<proteinExistence type="predicted"/>
<feature type="compositionally biased region" description="Low complexity" evidence="1">
    <location>
        <begin position="217"/>
        <end position="231"/>
    </location>
</feature>